<feature type="transmembrane region" description="Helical" evidence="1">
    <location>
        <begin position="12"/>
        <end position="33"/>
    </location>
</feature>
<protein>
    <submittedName>
        <fullName evidence="2">Uncharacterized protein</fullName>
    </submittedName>
</protein>
<evidence type="ECO:0000313" key="3">
    <source>
        <dbReference type="Proteomes" id="UP001162891"/>
    </source>
</evidence>
<feature type="transmembrane region" description="Helical" evidence="1">
    <location>
        <begin position="67"/>
        <end position="89"/>
    </location>
</feature>
<keyword evidence="1" id="KW-0472">Membrane</keyword>
<name>A0ABM7WZ69_9BACT</name>
<feature type="transmembrane region" description="Helical" evidence="1">
    <location>
        <begin position="109"/>
        <end position="127"/>
    </location>
</feature>
<sequence>MLGTATAALDPGLVSALAACGILVVGLFAPFLARRAVSRAIERRFPVPPDARAPGHRERLETRVLHAYVMFLAFAWTLGMVFAVRWIVFAVYRLMALRPFPQPTSIADLAKGALGLAVMTGYGRLLFRQLGASRRRRAARPPSATLRFGA</sequence>
<gene>
    <name evidence="2" type="ORF">AMOR_37860</name>
</gene>
<accession>A0ABM7WZ69</accession>
<dbReference type="Proteomes" id="UP001162891">
    <property type="component" value="Chromosome"/>
</dbReference>
<dbReference type="EMBL" id="AP025591">
    <property type="protein sequence ID" value="BDG04790.1"/>
    <property type="molecule type" value="Genomic_DNA"/>
</dbReference>
<keyword evidence="1" id="KW-0812">Transmembrane</keyword>
<evidence type="ECO:0000256" key="1">
    <source>
        <dbReference type="SAM" id="Phobius"/>
    </source>
</evidence>
<keyword evidence="3" id="KW-1185">Reference proteome</keyword>
<evidence type="ECO:0000313" key="2">
    <source>
        <dbReference type="EMBL" id="BDG04790.1"/>
    </source>
</evidence>
<proteinExistence type="predicted"/>
<reference evidence="3" key="1">
    <citation type="journal article" date="2022" name="Int. J. Syst. Evol. Microbiol.">
        <title>Anaeromyxobacter oryzae sp. nov., Anaeromyxobacter diazotrophicus sp. nov. and Anaeromyxobacter paludicola sp. nov., isolated from paddy soils.</title>
        <authorList>
            <person name="Itoh H."/>
            <person name="Xu Z."/>
            <person name="Mise K."/>
            <person name="Masuda Y."/>
            <person name="Ushijima N."/>
            <person name="Hayakawa C."/>
            <person name="Shiratori Y."/>
            <person name="Senoo K."/>
        </authorList>
    </citation>
    <scope>NUCLEOTIDE SEQUENCE [LARGE SCALE GENOMIC DNA]</scope>
    <source>
        <strain evidence="3">Red232</strain>
    </source>
</reference>
<organism evidence="2 3">
    <name type="scientific">Anaeromyxobacter oryzae</name>
    <dbReference type="NCBI Taxonomy" id="2918170"/>
    <lineage>
        <taxon>Bacteria</taxon>
        <taxon>Pseudomonadati</taxon>
        <taxon>Myxococcota</taxon>
        <taxon>Myxococcia</taxon>
        <taxon>Myxococcales</taxon>
        <taxon>Cystobacterineae</taxon>
        <taxon>Anaeromyxobacteraceae</taxon>
        <taxon>Anaeromyxobacter</taxon>
    </lineage>
</organism>
<keyword evidence="1" id="KW-1133">Transmembrane helix</keyword>